<dbReference type="PROSITE" id="PS50125">
    <property type="entry name" value="GUANYLATE_CYCLASE_2"/>
    <property type="match status" value="1"/>
</dbReference>
<evidence type="ECO:0000313" key="3">
    <source>
        <dbReference type="Proteomes" id="UP000294850"/>
    </source>
</evidence>
<dbReference type="InterPro" id="IPR001054">
    <property type="entry name" value="A/G_cyclase"/>
</dbReference>
<organism evidence="2 3">
    <name type="scientific">Dyadobacter psychrotolerans</name>
    <dbReference type="NCBI Taxonomy" id="2541721"/>
    <lineage>
        <taxon>Bacteria</taxon>
        <taxon>Pseudomonadati</taxon>
        <taxon>Bacteroidota</taxon>
        <taxon>Cytophagia</taxon>
        <taxon>Cytophagales</taxon>
        <taxon>Spirosomataceae</taxon>
        <taxon>Dyadobacter</taxon>
    </lineage>
</organism>
<sequence length="255" mass="29553">MPNLSQINSLREKYQSNNQISKQEIRLLKESFNKSSIEIKNLFARASRNDHLLKYFESQQSAHVILLFIDITDFSSKCKLLTNSLLSSYLDKYYDRVIPAIYRHGGEIEKIIGDGIICLFGEPFLNDTKSKLFEKADSCAKDIVVDLKGTEMEVKIALHDGTIMYYKNKTDDYPEYTMIGKPLTELFRLESVSENNSINYYHISDYDNMQCSNDGIYKYSLSSTHSVWKKSTLIKTDLKGVDWSFRKHFSCTFKT</sequence>
<dbReference type="Gene3D" id="3.30.70.1230">
    <property type="entry name" value="Nucleotide cyclase"/>
    <property type="match status" value="1"/>
</dbReference>
<feature type="domain" description="Guanylate cyclase" evidence="1">
    <location>
        <begin position="65"/>
        <end position="190"/>
    </location>
</feature>
<dbReference type="Proteomes" id="UP000294850">
    <property type="component" value="Unassembled WGS sequence"/>
</dbReference>
<name>A0A4R5D9U0_9BACT</name>
<dbReference type="AlphaFoldDB" id="A0A4R5D9U0"/>
<protein>
    <submittedName>
        <fullName evidence="2">Adenylate/guanylate cyclase domain-containing protein</fullName>
    </submittedName>
</protein>
<evidence type="ECO:0000313" key="2">
    <source>
        <dbReference type="EMBL" id="TDE08521.1"/>
    </source>
</evidence>
<dbReference type="RefSeq" id="WP_131962748.1">
    <property type="nucleotide sequence ID" value="NZ_SMFL01000025.1"/>
</dbReference>
<keyword evidence="3" id="KW-1185">Reference proteome</keyword>
<proteinExistence type="predicted"/>
<dbReference type="OrthoDB" id="341967at2"/>
<dbReference type="SUPFAM" id="SSF55073">
    <property type="entry name" value="Nucleotide cyclase"/>
    <property type="match status" value="1"/>
</dbReference>
<dbReference type="GO" id="GO:0009190">
    <property type="term" value="P:cyclic nucleotide biosynthetic process"/>
    <property type="evidence" value="ECO:0007669"/>
    <property type="project" value="InterPro"/>
</dbReference>
<dbReference type="InterPro" id="IPR029787">
    <property type="entry name" value="Nucleotide_cyclase"/>
</dbReference>
<dbReference type="GO" id="GO:0004016">
    <property type="term" value="F:adenylate cyclase activity"/>
    <property type="evidence" value="ECO:0007669"/>
    <property type="project" value="UniProtKB-ARBA"/>
</dbReference>
<comment type="caution">
    <text evidence="2">The sequence shown here is derived from an EMBL/GenBank/DDBJ whole genome shotgun (WGS) entry which is preliminary data.</text>
</comment>
<evidence type="ECO:0000259" key="1">
    <source>
        <dbReference type="PROSITE" id="PS50125"/>
    </source>
</evidence>
<dbReference type="CDD" id="cd07302">
    <property type="entry name" value="CHD"/>
    <property type="match status" value="1"/>
</dbReference>
<dbReference type="GO" id="GO:0035556">
    <property type="term" value="P:intracellular signal transduction"/>
    <property type="evidence" value="ECO:0007669"/>
    <property type="project" value="InterPro"/>
</dbReference>
<accession>A0A4R5D9U0</accession>
<reference evidence="2 3" key="1">
    <citation type="submission" date="2019-03" db="EMBL/GenBank/DDBJ databases">
        <title>Dyadobacter AR-3-6 sp. nov., isolated from arctic soil.</title>
        <authorList>
            <person name="Chaudhary D.K."/>
        </authorList>
    </citation>
    <scope>NUCLEOTIDE SEQUENCE [LARGE SCALE GENOMIC DNA]</scope>
    <source>
        <strain evidence="2 3">AR-3-6</strain>
    </source>
</reference>
<dbReference type="EMBL" id="SMFL01000025">
    <property type="protein sequence ID" value="TDE08521.1"/>
    <property type="molecule type" value="Genomic_DNA"/>
</dbReference>
<gene>
    <name evidence="2" type="ORF">E0F88_32340</name>
</gene>